<organism evidence="5 6">
    <name type="scientific">Paenibacillus lautus</name>
    <name type="common">Bacillus lautus</name>
    <dbReference type="NCBI Taxonomy" id="1401"/>
    <lineage>
        <taxon>Bacteria</taxon>
        <taxon>Bacillati</taxon>
        <taxon>Bacillota</taxon>
        <taxon>Bacilli</taxon>
        <taxon>Bacillales</taxon>
        <taxon>Paenibacillaceae</taxon>
        <taxon>Paenibacillus</taxon>
    </lineage>
</organism>
<dbReference type="RefSeq" id="WP_119849401.1">
    <property type="nucleotide sequence ID" value="NZ_CP032412.1"/>
</dbReference>
<evidence type="ECO:0000313" key="5">
    <source>
        <dbReference type="EMBL" id="AYB45705.1"/>
    </source>
</evidence>
<feature type="domain" description="ABC transporter" evidence="4">
    <location>
        <begin position="28"/>
        <end position="268"/>
    </location>
</feature>
<dbReference type="PANTHER" id="PTHR45772">
    <property type="entry name" value="CONSERVED COMPONENT OF ABC TRANSPORTER FOR NATURAL AMINO ACIDS-RELATED"/>
    <property type="match status" value="1"/>
</dbReference>
<dbReference type="Gene3D" id="3.40.50.300">
    <property type="entry name" value="P-loop containing nucleotide triphosphate hydrolases"/>
    <property type="match status" value="1"/>
</dbReference>
<dbReference type="PROSITE" id="PS50893">
    <property type="entry name" value="ABC_TRANSPORTER_2"/>
    <property type="match status" value="1"/>
</dbReference>
<dbReference type="AlphaFoldDB" id="A0A385TWS3"/>
<keyword evidence="2" id="KW-0547">Nucleotide-binding</keyword>
<protein>
    <submittedName>
        <fullName evidence="5">Urea ABC transporter ATP-binding protein UrtD</fullName>
    </submittedName>
</protein>
<dbReference type="GO" id="GO:0005524">
    <property type="term" value="F:ATP binding"/>
    <property type="evidence" value="ECO:0007669"/>
    <property type="project" value="UniProtKB-KW"/>
</dbReference>
<evidence type="ECO:0000256" key="3">
    <source>
        <dbReference type="ARBA" id="ARBA00022840"/>
    </source>
</evidence>
<dbReference type="SUPFAM" id="SSF52540">
    <property type="entry name" value="P-loop containing nucleoside triphosphate hydrolases"/>
    <property type="match status" value="1"/>
</dbReference>
<dbReference type="Pfam" id="PF00005">
    <property type="entry name" value="ABC_tran"/>
    <property type="match status" value="1"/>
</dbReference>
<name>A0A385TWS3_PAELA</name>
<reference evidence="5 6" key="1">
    <citation type="submission" date="2018-09" db="EMBL/GenBank/DDBJ databases">
        <title>Genome Sequence of Paenibacillus lautus Strain E7593-69, Azo Dye-Degrading Bacteria, Isolated from Commercial Tattoo Inks.</title>
        <authorList>
            <person name="Nho S.W."/>
            <person name="Kim S.-J."/>
            <person name="Kweon O."/>
            <person name="Cerniglia C.E."/>
        </authorList>
    </citation>
    <scope>NUCLEOTIDE SEQUENCE [LARGE SCALE GENOMIC DNA]</scope>
    <source>
        <strain evidence="5 6">E7593-69</strain>
    </source>
</reference>
<dbReference type="GO" id="GO:0016887">
    <property type="term" value="F:ATP hydrolysis activity"/>
    <property type="evidence" value="ECO:0007669"/>
    <property type="project" value="InterPro"/>
</dbReference>
<dbReference type="InterPro" id="IPR017781">
    <property type="entry name" value="ABC_transptr_urea_ATP-bd_UrtD"/>
</dbReference>
<dbReference type="InterPro" id="IPR051120">
    <property type="entry name" value="ABC_AA/LPS_Transport"/>
</dbReference>
<evidence type="ECO:0000256" key="1">
    <source>
        <dbReference type="ARBA" id="ARBA00022448"/>
    </source>
</evidence>
<dbReference type="KEGG" id="plw:D5F53_21455"/>
<dbReference type="Proteomes" id="UP000266552">
    <property type="component" value="Chromosome"/>
</dbReference>
<keyword evidence="6" id="KW-1185">Reference proteome</keyword>
<evidence type="ECO:0000259" key="4">
    <source>
        <dbReference type="PROSITE" id="PS50893"/>
    </source>
</evidence>
<sequence length="279" mass="30555">MQPYAKRADVPLAAHGEIRGIGMSPTVLSAENITVAFGGFVAVNGMNLALRQHELHFLIGPNGAGKTTMLDVICGKTKPAAGRVLLGDGLEITRKRDYEIAGLGVGRKFQAPSIFPSLSVKENLELTVDSDRSVLRALKVRRNRCTTFEMKKVLELIGLPDRLHVRAGSLSHGEKQWLEIGMLLLQKPRLLLLDEPVAGMTDEETMKTGELLQGIAKECSVVVVEHDMEFVRSFAAKVTVMHEGKLLKEGSMQEIQRDPLVAEVYLGKRREANAQAAGH</sequence>
<accession>A0A385TWS3</accession>
<dbReference type="InterPro" id="IPR027417">
    <property type="entry name" value="P-loop_NTPase"/>
</dbReference>
<evidence type="ECO:0000313" key="6">
    <source>
        <dbReference type="Proteomes" id="UP000266552"/>
    </source>
</evidence>
<dbReference type="GO" id="GO:0005886">
    <property type="term" value="C:plasma membrane"/>
    <property type="evidence" value="ECO:0007669"/>
    <property type="project" value="TreeGrafter"/>
</dbReference>
<proteinExistence type="predicted"/>
<dbReference type="PANTHER" id="PTHR45772:SF8">
    <property type="entry name" value="HIGH-AFFINITY BRANCHED-CHAIN AMINO ACID TRANSPORT ATP-BINDING PROTEIN"/>
    <property type="match status" value="1"/>
</dbReference>
<keyword evidence="3 5" id="KW-0067">ATP-binding</keyword>
<dbReference type="NCBIfam" id="TIGR03411">
    <property type="entry name" value="urea_trans_UrtD"/>
    <property type="match status" value="1"/>
</dbReference>
<dbReference type="CDD" id="cd03219">
    <property type="entry name" value="ABC_Mj1267_LivG_branched"/>
    <property type="match status" value="1"/>
</dbReference>
<dbReference type="InterPro" id="IPR003439">
    <property type="entry name" value="ABC_transporter-like_ATP-bd"/>
</dbReference>
<gene>
    <name evidence="5" type="primary">urtD</name>
    <name evidence="5" type="ORF">D5F53_21455</name>
</gene>
<dbReference type="EMBL" id="CP032412">
    <property type="protein sequence ID" value="AYB45705.1"/>
    <property type="molecule type" value="Genomic_DNA"/>
</dbReference>
<keyword evidence="1" id="KW-0813">Transport</keyword>
<evidence type="ECO:0000256" key="2">
    <source>
        <dbReference type="ARBA" id="ARBA00022741"/>
    </source>
</evidence>